<comment type="similarity">
    <text evidence="10">Belongs to the CRISPR-associated endonuclease Cas1 family.</text>
</comment>
<dbReference type="InterPro" id="IPR019856">
    <property type="entry name" value="CRISPR-assoc_Cas1_DVULG"/>
</dbReference>
<evidence type="ECO:0000256" key="8">
    <source>
        <dbReference type="ARBA" id="ARBA00023211"/>
    </source>
</evidence>
<keyword evidence="7 10" id="KW-0238">DNA-binding</keyword>
<feature type="binding site" evidence="10">
    <location>
        <position position="268"/>
    </location>
    <ligand>
        <name>Mn(2+)</name>
        <dbReference type="ChEBI" id="CHEBI:29035"/>
    </ligand>
</feature>
<feature type="binding site" evidence="10">
    <location>
        <position position="283"/>
    </location>
    <ligand>
        <name>Mn(2+)</name>
        <dbReference type="ChEBI" id="CHEBI:29035"/>
    </ligand>
</feature>
<proteinExistence type="inferred from homology"/>
<dbReference type="Gene3D" id="3.100.10.20">
    <property type="entry name" value="CRISPR-associated endonuclease Cas1, N-terminal domain"/>
    <property type="match status" value="1"/>
</dbReference>
<dbReference type="AlphaFoldDB" id="D5WU80"/>
<keyword evidence="5 10" id="KW-0460">Magnesium</keyword>
<evidence type="ECO:0000256" key="9">
    <source>
        <dbReference type="ARBA" id="ARBA00038592"/>
    </source>
</evidence>
<dbReference type="InterPro" id="IPR042211">
    <property type="entry name" value="CRISPR-assoc_Cas1_N"/>
</dbReference>
<dbReference type="NCBIfam" id="TIGR03640">
    <property type="entry name" value="cas1_DVULG"/>
    <property type="match status" value="1"/>
</dbReference>
<keyword evidence="6 10" id="KW-0051">Antiviral defense</keyword>
<keyword evidence="4 10" id="KW-0378">Hydrolase</keyword>
<sequence length="376" mass="41737">MVQEAMNILYVQTDGAVLRLDHDNVVVMLSAKNRTSAAGDGGTAGEAARPGADPEQRRSRAGDAAAASLRVPLHHLQGIVTLGRVSLTSPLLARCAEDGRAVVVLNSRGKFLYRIEGRRSGNVLLRIAQHRVLHDSEKSVPIVQAVLAGKLHNSRHVLLRAARDTSDDVARAELQETAAEIARDLRRLPKVTDLETLRGIEGINAKRYFAQFPRPLKGAETWEFSGRTRRPPRDPVNALLSFLYTLLVHDCVSAAETAGLDPQIGYLHALRPGRPAMALDLMEELRPVLADRAAMTLINRRQLSERDFNHLPGGGVMLNEAGRKTVLDAYQRRKQDTCRHPLFKRTVTFAMLPYIQARLMARAIRSDAVYVPFFYR</sequence>
<evidence type="ECO:0000256" key="6">
    <source>
        <dbReference type="ARBA" id="ARBA00023118"/>
    </source>
</evidence>
<dbReference type="HOGENOM" id="CLU_052779_1_0_9"/>
<comment type="cofactor">
    <cofactor evidence="10">
        <name>Mg(2+)</name>
        <dbReference type="ChEBI" id="CHEBI:18420"/>
    </cofactor>
    <cofactor evidence="10">
        <name>Mn(2+)</name>
        <dbReference type="ChEBI" id="CHEBI:29035"/>
    </cofactor>
</comment>
<comment type="function">
    <text evidence="10">CRISPR (clustered regularly interspaced short palindromic repeat), is an adaptive immune system that provides protection against mobile genetic elements (viruses, transposable elements and conjugative plasmids). CRISPR clusters contain spacers, sequences complementary to antecedent mobile elements, and target invading nucleic acids. CRISPR clusters are transcribed and processed into CRISPR RNA (crRNA). Acts as a dsDNA endonuclease. Involved in the integration of spacer DNA into the CRISPR cassette.</text>
</comment>
<evidence type="ECO:0000313" key="13">
    <source>
        <dbReference type="Proteomes" id="UP000002368"/>
    </source>
</evidence>
<accession>D5WU80</accession>
<evidence type="ECO:0000256" key="3">
    <source>
        <dbReference type="ARBA" id="ARBA00022759"/>
    </source>
</evidence>
<dbReference type="GO" id="GO:0046872">
    <property type="term" value="F:metal ion binding"/>
    <property type="evidence" value="ECO:0007669"/>
    <property type="project" value="UniProtKB-UniRule"/>
</dbReference>
<dbReference type="RefSeq" id="WP_013076615.1">
    <property type="nucleotide sequence ID" value="NC_014098.1"/>
</dbReference>
<evidence type="ECO:0000256" key="2">
    <source>
        <dbReference type="ARBA" id="ARBA00022723"/>
    </source>
</evidence>
<dbReference type="KEGG" id="bts:Btus_2679"/>
<keyword evidence="3 10" id="KW-0255">Endonuclease</keyword>
<dbReference type="EC" id="3.1.-.-" evidence="10"/>
<dbReference type="STRING" id="562970.Btus_2679"/>
<dbReference type="GO" id="GO:0051607">
    <property type="term" value="P:defense response to virus"/>
    <property type="evidence" value="ECO:0007669"/>
    <property type="project" value="UniProtKB-UniRule"/>
</dbReference>
<dbReference type="Proteomes" id="UP000002368">
    <property type="component" value="Chromosome"/>
</dbReference>
<comment type="subunit">
    <text evidence="9 10">Homodimer, forms a heterotetramer with a Cas2 homodimer.</text>
</comment>
<dbReference type="OrthoDB" id="9803119at2"/>
<dbReference type="HAMAP" id="MF_01470">
    <property type="entry name" value="Cas1"/>
    <property type="match status" value="1"/>
</dbReference>
<dbReference type="NCBIfam" id="TIGR00287">
    <property type="entry name" value="cas1"/>
    <property type="match status" value="1"/>
</dbReference>
<dbReference type="GO" id="GO:0016787">
    <property type="term" value="F:hydrolase activity"/>
    <property type="evidence" value="ECO:0007669"/>
    <property type="project" value="UniProtKB-KW"/>
</dbReference>
<dbReference type="GO" id="GO:0043571">
    <property type="term" value="P:maintenance of CRISPR repeat elements"/>
    <property type="evidence" value="ECO:0007669"/>
    <property type="project" value="UniProtKB-UniRule"/>
</dbReference>
<feature type="binding site" evidence="10">
    <location>
        <position position="201"/>
    </location>
    <ligand>
        <name>Mn(2+)</name>
        <dbReference type="ChEBI" id="CHEBI:29035"/>
    </ligand>
</feature>
<dbReference type="Gene3D" id="1.20.120.920">
    <property type="entry name" value="CRISPR-associated endonuclease Cas1, C-terminal domain"/>
    <property type="match status" value="1"/>
</dbReference>
<dbReference type="Pfam" id="PF01867">
    <property type="entry name" value="Cas_Cas1"/>
    <property type="match status" value="1"/>
</dbReference>
<evidence type="ECO:0000313" key="12">
    <source>
        <dbReference type="EMBL" id="ADG07332.1"/>
    </source>
</evidence>
<dbReference type="GO" id="GO:0004520">
    <property type="term" value="F:DNA endonuclease activity"/>
    <property type="evidence" value="ECO:0007669"/>
    <property type="project" value="InterPro"/>
</dbReference>
<evidence type="ECO:0000256" key="4">
    <source>
        <dbReference type="ARBA" id="ARBA00022801"/>
    </source>
</evidence>
<dbReference type="PANTHER" id="PTHR34353:SF2">
    <property type="entry name" value="CRISPR-ASSOCIATED ENDONUCLEASE CAS1 1"/>
    <property type="match status" value="1"/>
</dbReference>
<dbReference type="PANTHER" id="PTHR34353">
    <property type="entry name" value="CRISPR-ASSOCIATED ENDONUCLEASE CAS1 1"/>
    <property type="match status" value="1"/>
</dbReference>
<dbReference type="InterPro" id="IPR042206">
    <property type="entry name" value="CRISPR-assoc_Cas1_C"/>
</dbReference>
<dbReference type="EMBL" id="CP002017">
    <property type="protein sequence ID" value="ADG07332.1"/>
    <property type="molecule type" value="Genomic_DNA"/>
</dbReference>
<evidence type="ECO:0000256" key="10">
    <source>
        <dbReference type="HAMAP-Rule" id="MF_01470"/>
    </source>
</evidence>
<gene>
    <name evidence="10" type="primary">cas1</name>
    <name evidence="12" type="ordered locus">Btus_2679</name>
</gene>
<dbReference type="eggNOG" id="COG1518">
    <property type="taxonomic scope" value="Bacteria"/>
</dbReference>
<evidence type="ECO:0000256" key="1">
    <source>
        <dbReference type="ARBA" id="ARBA00022722"/>
    </source>
</evidence>
<dbReference type="GO" id="GO:0003677">
    <property type="term" value="F:DNA binding"/>
    <property type="evidence" value="ECO:0007669"/>
    <property type="project" value="UniProtKB-KW"/>
</dbReference>
<protein>
    <recommendedName>
        <fullName evidence="10">CRISPR-associated endonuclease Cas1</fullName>
        <ecNumber evidence="10">3.1.-.-</ecNumber>
    </recommendedName>
</protein>
<dbReference type="InterPro" id="IPR002729">
    <property type="entry name" value="CRISPR-assoc_Cas1"/>
</dbReference>
<organism evidence="12 13">
    <name type="scientific">Kyrpidia tusciae (strain DSM 2912 / NBRC 15312 / T2)</name>
    <name type="common">Bacillus tusciae</name>
    <dbReference type="NCBI Taxonomy" id="562970"/>
    <lineage>
        <taxon>Bacteria</taxon>
        <taxon>Bacillati</taxon>
        <taxon>Bacillota</taxon>
        <taxon>Bacilli</taxon>
        <taxon>Bacillales</taxon>
        <taxon>Alicyclobacillaceae</taxon>
        <taxon>Kyrpidia</taxon>
    </lineage>
</organism>
<name>D5WU80_KYRT2</name>
<evidence type="ECO:0000256" key="11">
    <source>
        <dbReference type="SAM" id="MobiDB-lite"/>
    </source>
</evidence>
<keyword evidence="8 10" id="KW-0464">Manganese</keyword>
<evidence type="ECO:0000256" key="7">
    <source>
        <dbReference type="ARBA" id="ARBA00023125"/>
    </source>
</evidence>
<keyword evidence="1 10" id="KW-0540">Nuclease</keyword>
<feature type="region of interest" description="Disordered" evidence="11">
    <location>
        <begin position="35"/>
        <end position="64"/>
    </location>
</feature>
<feature type="compositionally biased region" description="Basic and acidic residues" evidence="11">
    <location>
        <begin position="52"/>
        <end position="61"/>
    </location>
</feature>
<evidence type="ECO:0000256" key="5">
    <source>
        <dbReference type="ARBA" id="ARBA00022842"/>
    </source>
</evidence>
<reference evidence="12 13" key="1">
    <citation type="journal article" date="2011" name="Stand. Genomic Sci.">
        <title>Complete genome sequence of the thermophilic, hydrogen-oxidizing Bacillus tusciae type strain (T2) and reclassification in the new genus, Kyrpidia gen. nov. as Kyrpidia tusciae comb. nov. and emendation of the family Alicyclobacillaceae da Costa and Rainey, 2010.</title>
        <authorList>
            <person name="Klenk H.P."/>
            <person name="Lapidus A."/>
            <person name="Chertkov O."/>
            <person name="Copeland A."/>
            <person name="Del Rio T.G."/>
            <person name="Nolan M."/>
            <person name="Lucas S."/>
            <person name="Chen F."/>
            <person name="Tice H."/>
            <person name="Cheng J.F."/>
            <person name="Han C."/>
            <person name="Bruce D."/>
            <person name="Goodwin L."/>
            <person name="Pitluck S."/>
            <person name="Pati A."/>
            <person name="Ivanova N."/>
            <person name="Mavromatis K."/>
            <person name="Daum C."/>
            <person name="Chen A."/>
            <person name="Palaniappan K."/>
            <person name="Chang Y.J."/>
            <person name="Land M."/>
            <person name="Hauser L."/>
            <person name="Jeffries C.D."/>
            <person name="Detter J.C."/>
            <person name="Rohde M."/>
            <person name="Abt B."/>
            <person name="Pukall R."/>
            <person name="Goker M."/>
            <person name="Bristow J."/>
            <person name="Markowitz V."/>
            <person name="Hugenholtz P."/>
            <person name="Eisen J.A."/>
        </authorList>
    </citation>
    <scope>NUCLEOTIDE SEQUENCE [LARGE SCALE GENOMIC DNA]</scope>
    <source>
        <strain evidence="12 13">DSM 2912</strain>
    </source>
</reference>
<dbReference type="InterPro" id="IPR050646">
    <property type="entry name" value="Cas1"/>
</dbReference>
<keyword evidence="2 10" id="KW-0479">Metal-binding</keyword>
<keyword evidence="13" id="KW-1185">Reference proteome</keyword>